<dbReference type="Proteomes" id="UP001519460">
    <property type="component" value="Unassembled WGS sequence"/>
</dbReference>
<reference evidence="1 2" key="1">
    <citation type="journal article" date="2023" name="Sci. Data">
        <title>Genome assembly of the Korean intertidal mud-creeper Batillaria attramentaria.</title>
        <authorList>
            <person name="Patra A.K."/>
            <person name="Ho P.T."/>
            <person name="Jun S."/>
            <person name="Lee S.J."/>
            <person name="Kim Y."/>
            <person name="Won Y.J."/>
        </authorList>
    </citation>
    <scope>NUCLEOTIDE SEQUENCE [LARGE SCALE GENOMIC DNA]</scope>
    <source>
        <strain evidence="1">Wonlab-2016</strain>
    </source>
</reference>
<dbReference type="PANTHER" id="PTHR31009">
    <property type="entry name" value="S-ADENOSYL-L-METHIONINE:CARBOXYL METHYLTRANSFERASE FAMILY PROTEIN"/>
    <property type="match status" value="1"/>
</dbReference>
<dbReference type="InterPro" id="IPR029063">
    <property type="entry name" value="SAM-dependent_MTases_sf"/>
</dbReference>
<organism evidence="1 2">
    <name type="scientific">Batillaria attramentaria</name>
    <dbReference type="NCBI Taxonomy" id="370345"/>
    <lineage>
        <taxon>Eukaryota</taxon>
        <taxon>Metazoa</taxon>
        <taxon>Spiralia</taxon>
        <taxon>Lophotrochozoa</taxon>
        <taxon>Mollusca</taxon>
        <taxon>Gastropoda</taxon>
        <taxon>Caenogastropoda</taxon>
        <taxon>Sorbeoconcha</taxon>
        <taxon>Cerithioidea</taxon>
        <taxon>Batillariidae</taxon>
        <taxon>Batillaria</taxon>
    </lineage>
</organism>
<dbReference type="AlphaFoldDB" id="A0ABD0LXI0"/>
<dbReference type="Pfam" id="PF03492">
    <property type="entry name" value="Methyltransf_7"/>
    <property type="match status" value="1"/>
</dbReference>
<protein>
    <submittedName>
        <fullName evidence="1">Uncharacterized protein</fullName>
    </submittedName>
</protein>
<dbReference type="InterPro" id="IPR005299">
    <property type="entry name" value="MeTrfase_7"/>
</dbReference>
<sequence>MAFTLARTLRCCSSKVLNIPAPNAFVIRSATGGHLPFWESGSGHYGKTLGQNNRAIVDGSIELILPRLDKIPVPDRNGVFTIADYGTNDGYSSMTLMRKLIEQLRKTHGEDLSIQVLYEDQEKNDYNSLFNRLQEESSFVHDFTKVYTMATNTNFYKQVVPDETCDVIFTSITTQWLED</sequence>
<evidence type="ECO:0000313" key="2">
    <source>
        <dbReference type="Proteomes" id="UP001519460"/>
    </source>
</evidence>
<gene>
    <name evidence="1" type="ORF">BaRGS_00004814</name>
</gene>
<evidence type="ECO:0000313" key="1">
    <source>
        <dbReference type="EMBL" id="KAK7504082.1"/>
    </source>
</evidence>
<dbReference type="SUPFAM" id="SSF53335">
    <property type="entry name" value="S-adenosyl-L-methionine-dependent methyltransferases"/>
    <property type="match status" value="1"/>
</dbReference>
<feature type="non-terminal residue" evidence="1">
    <location>
        <position position="179"/>
    </location>
</feature>
<comment type="caution">
    <text evidence="1">The sequence shown here is derived from an EMBL/GenBank/DDBJ whole genome shotgun (WGS) entry which is preliminary data.</text>
</comment>
<dbReference type="Gene3D" id="3.40.50.150">
    <property type="entry name" value="Vaccinia Virus protein VP39"/>
    <property type="match status" value="1"/>
</dbReference>
<proteinExistence type="predicted"/>
<name>A0ABD0LXI0_9CAEN</name>
<keyword evidence="2" id="KW-1185">Reference proteome</keyword>
<accession>A0ABD0LXI0</accession>
<dbReference type="EMBL" id="JACVVK020000017">
    <property type="protein sequence ID" value="KAK7504082.1"/>
    <property type="molecule type" value="Genomic_DNA"/>
</dbReference>